<feature type="region of interest" description="Disordered" evidence="1">
    <location>
        <begin position="1"/>
        <end position="31"/>
    </location>
</feature>
<evidence type="ECO:0000256" key="1">
    <source>
        <dbReference type="SAM" id="MobiDB-lite"/>
    </source>
</evidence>
<protein>
    <submittedName>
        <fullName evidence="2">Uncharacterized protein</fullName>
    </submittedName>
</protein>
<dbReference type="RefSeq" id="WP_344123833.1">
    <property type="nucleotide sequence ID" value="NZ_BAAAOA010000046.1"/>
</dbReference>
<proteinExistence type="predicted"/>
<name>A0ABN2KZB9_9MICC</name>
<dbReference type="EMBL" id="BAAAOA010000046">
    <property type="protein sequence ID" value="GAA1770164.1"/>
    <property type="molecule type" value="Genomic_DNA"/>
</dbReference>
<accession>A0ABN2KZB9</accession>
<comment type="caution">
    <text evidence="2">The sequence shown here is derived from an EMBL/GenBank/DDBJ whole genome shotgun (WGS) entry which is preliminary data.</text>
</comment>
<gene>
    <name evidence="2" type="ORF">GCM10009767_30010</name>
</gene>
<evidence type="ECO:0000313" key="2">
    <source>
        <dbReference type="EMBL" id="GAA1770164.1"/>
    </source>
</evidence>
<reference evidence="2 3" key="1">
    <citation type="journal article" date="2019" name="Int. J. Syst. Evol. Microbiol.">
        <title>The Global Catalogue of Microorganisms (GCM) 10K type strain sequencing project: providing services to taxonomists for standard genome sequencing and annotation.</title>
        <authorList>
            <consortium name="The Broad Institute Genomics Platform"/>
            <consortium name="The Broad Institute Genome Sequencing Center for Infectious Disease"/>
            <person name="Wu L."/>
            <person name="Ma J."/>
        </authorList>
    </citation>
    <scope>NUCLEOTIDE SEQUENCE [LARGE SCALE GENOMIC DNA]</scope>
    <source>
        <strain evidence="2 3">JCM 14735</strain>
    </source>
</reference>
<sequence length="103" mass="11454">MTTTTTIHSGSTPPASMAPQEIASTVGGLRPQPLEQRRYGASPVENLVRAPGRWSPERERPEDDEAVVTAVLDAVIHRSLRERPEDDEVFLTYTSEPACRRVR</sequence>
<organism evidence="2 3">
    <name type="scientific">Kocuria aegyptia</name>
    <dbReference type="NCBI Taxonomy" id="330943"/>
    <lineage>
        <taxon>Bacteria</taxon>
        <taxon>Bacillati</taxon>
        <taxon>Actinomycetota</taxon>
        <taxon>Actinomycetes</taxon>
        <taxon>Micrococcales</taxon>
        <taxon>Micrococcaceae</taxon>
        <taxon>Kocuria</taxon>
    </lineage>
</organism>
<dbReference type="Proteomes" id="UP001501204">
    <property type="component" value="Unassembled WGS sequence"/>
</dbReference>
<keyword evidence="3" id="KW-1185">Reference proteome</keyword>
<evidence type="ECO:0000313" key="3">
    <source>
        <dbReference type="Proteomes" id="UP001501204"/>
    </source>
</evidence>